<proteinExistence type="predicted"/>
<accession>A0A919IN87</accession>
<keyword evidence="1" id="KW-0732">Signal</keyword>
<dbReference type="AlphaFoldDB" id="A0A919IN87"/>
<protein>
    <recommendedName>
        <fullName evidence="4">DUF4352 domain-containing protein</fullName>
    </recommendedName>
</protein>
<comment type="caution">
    <text evidence="5">The sequence shown here is derived from an EMBL/GenBank/DDBJ whole genome shotgun (WGS) entry which is preliminary data.</text>
</comment>
<feature type="domain" description="DUF4352" evidence="4">
    <location>
        <begin position="67"/>
        <end position="190"/>
    </location>
</feature>
<name>A0A919IN87_9ACTN</name>
<dbReference type="RefSeq" id="WP_203745923.1">
    <property type="nucleotide sequence ID" value="NZ_BAAAUC010000008.1"/>
</dbReference>
<reference evidence="5" key="1">
    <citation type="submission" date="2021-01" db="EMBL/GenBank/DDBJ databases">
        <title>Whole genome shotgun sequence of Actinoplanes cyaneus NBRC 14990.</title>
        <authorList>
            <person name="Komaki H."/>
            <person name="Tamura T."/>
        </authorList>
    </citation>
    <scope>NUCLEOTIDE SEQUENCE</scope>
    <source>
        <strain evidence="5">NBRC 14990</strain>
    </source>
</reference>
<evidence type="ECO:0000313" key="6">
    <source>
        <dbReference type="Proteomes" id="UP000619479"/>
    </source>
</evidence>
<keyword evidence="3" id="KW-1133">Transmembrane helix</keyword>
<sequence length="198" mass="20813">MSRDLRRRPRPVRAARGVSPLKVTLAVAGSVIAVIVLFAAGIAAEQYGRRPAAATATTRPPAKAGPGLGDAVRDGKLEFVVSRVDCTRRTVGAERLTRTAAGRYCVVSMSVRNIGDGAKFFVGHGQKAYDASGAEYAGDELAGVYANRGTESFLRRLAPGEKVAGKLVFDVPENGSLTSLEVHDSPLSHGAVIILGQR</sequence>
<evidence type="ECO:0000256" key="3">
    <source>
        <dbReference type="SAM" id="Phobius"/>
    </source>
</evidence>
<gene>
    <name evidence="5" type="ORF">Acy02nite_56920</name>
</gene>
<evidence type="ECO:0000313" key="5">
    <source>
        <dbReference type="EMBL" id="GID67811.1"/>
    </source>
</evidence>
<keyword evidence="3" id="KW-0472">Membrane</keyword>
<dbReference type="InterPro" id="IPR029051">
    <property type="entry name" value="DUF4352"/>
</dbReference>
<dbReference type="InterPro" id="IPR029050">
    <property type="entry name" value="Immunoprotect_excell_Ig-like"/>
</dbReference>
<dbReference type="Proteomes" id="UP000619479">
    <property type="component" value="Unassembled WGS sequence"/>
</dbReference>
<dbReference type="EMBL" id="BOMH01000041">
    <property type="protein sequence ID" value="GID67811.1"/>
    <property type="molecule type" value="Genomic_DNA"/>
</dbReference>
<organism evidence="5 6">
    <name type="scientific">Actinoplanes cyaneus</name>
    <dbReference type="NCBI Taxonomy" id="52696"/>
    <lineage>
        <taxon>Bacteria</taxon>
        <taxon>Bacillati</taxon>
        <taxon>Actinomycetota</taxon>
        <taxon>Actinomycetes</taxon>
        <taxon>Micromonosporales</taxon>
        <taxon>Micromonosporaceae</taxon>
        <taxon>Actinoplanes</taxon>
    </lineage>
</organism>
<evidence type="ECO:0000256" key="2">
    <source>
        <dbReference type="SAM" id="MobiDB-lite"/>
    </source>
</evidence>
<keyword evidence="3" id="KW-0812">Transmembrane</keyword>
<evidence type="ECO:0000256" key="1">
    <source>
        <dbReference type="ARBA" id="ARBA00022729"/>
    </source>
</evidence>
<feature type="transmembrane region" description="Helical" evidence="3">
    <location>
        <begin position="21"/>
        <end position="44"/>
    </location>
</feature>
<dbReference type="Pfam" id="PF11611">
    <property type="entry name" value="DUF4352"/>
    <property type="match status" value="1"/>
</dbReference>
<evidence type="ECO:0000259" key="4">
    <source>
        <dbReference type="Pfam" id="PF11611"/>
    </source>
</evidence>
<keyword evidence="6" id="KW-1185">Reference proteome</keyword>
<feature type="compositionally biased region" description="Low complexity" evidence="2">
    <location>
        <begin position="50"/>
        <end position="65"/>
    </location>
</feature>
<feature type="region of interest" description="Disordered" evidence="2">
    <location>
        <begin position="50"/>
        <end position="69"/>
    </location>
</feature>
<dbReference type="Gene3D" id="2.60.40.1240">
    <property type="match status" value="1"/>
</dbReference>